<dbReference type="Proteomes" id="UP000274756">
    <property type="component" value="Unassembled WGS sequence"/>
</dbReference>
<dbReference type="OrthoDB" id="5791600at2759"/>
<proteinExistence type="predicted"/>
<dbReference type="EMBL" id="UYYG01000024">
    <property type="protein sequence ID" value="VDN51571.1"/>
    <property type="molecule type" value="Genomic_DNA"/>
</dbReference>
<gene>
    <name evidence="2" type="ORF">DME_LOCUS1544</name>
</gene>
<dbReference type="SMART" id="SM00198">
    <property type="entry name" value="SCP"/>
    <property type="match status" value="1"/>
</dbReference>
<dbReference type="AlphaFoldDB" id="A0A0N4UHE0"/>
<dbReference type="Pfam" id="PF00188">
    <property type="entry name" value="CAP"/>
    <property type="match status" value="2"/>
</dbReference>
<dbReference type="WBParaSite" id="DME_0000696501-mRNA-1">
    <property type="protein sequence ID" value="DME_0000696501-mRNA-1"/>
    <property type="gene ID" value="DME_0000696501"/>
</dbReference>
<dbReference type="Proteomes" id="UP000038040">
    <property type="component" value="Unplaced"/>
</dbReference>
<dbReference type="STRING" id="318479.A0A0N4UHE0"/>
<sequence length="382" mass="43648">MNDDIRSDILLKHNLIRSQLAHGYFKSLPSGSNIYSLQWSCELEGFAQRYAEFLSDICKLSRKQEIHLPFEIGQNIFKTRTKGNHTTEQWFDEALHFWTNGARESGSVAQILYGKTLLMGCGIHKCPGTEVVIVCQYWPKAIPGLLYEPSSSCETNDYCDAYNRSSCQSKMSLCKIPDSFAFPYPLRAIQFQTTKTDARITDAIYSKDGANSSKASEKIIEKFEKQSKNPNSIGAHLTYIFTVYWNCELEREAQMEVENCVMPSSGAQHKYYRTTIFNFEFDNLTTFLEQKTDRAIRNWWGNPMDNDNINIAQYEATDIGCGIAICVDENLQMVLDIVCRYWPTSDPNQLYSYAISCAQDEDCSSLPNSYCDTDLEICVEDK</sequence>
<reference evidence="2 4" key="2">
    <citation type="submission" date="2018-11" db="EMBL/GenBank/DDBJ databases">
        <authorList>
            <consortium name="Pathogen Informatics"/>
        </authorList>
    </citation>
    <scope>NUCLEOTIDE SEQUENCE [LARGE SCALE GENOMIC DNA]</scope>
</reference>
<dbReference type="InterPro" id="IPR001283">
    <property type="entry name" value="CRISP-related"/>
</dbReference>
<dbReference type="PANTHER" id="PTHR10334">
    <property type="entry name" value="CYSTEINE-RICH SECRETORY PROTEIN-RELATED"/>
    <property type="match status" value="1"/>
</dbReference>
<feature type="domain" description="SCP" evidence="1">
    <location>
        <begin position="4"/>
        <end position="144"/>
    </location>
</feature>
<organism evidence="3 5">
    <name type="scientific">Dracunculus medinensis</name>
    <name type="common">Guinea worm</name>
    <dbReference type="NCBI Taxonomy" id="318479"/>
    <lineage>
        <taxon>Eukaryota</taxon>
        <taxon>Metazoa</taxon>
        <taxon>Ecdysozoa</taxon>
        <taxon>Nematoda</taxon>
        <taxon>Chromadorea</taxon>
        <taxon>Rhabditida</taxon>
        <taxon>Spirurina</taxon>
        <taxon>Dracunculoidea</taxon>
        <taxon>Dracunculidae</taxon>
        <taxon>Dracunculus</taxon>
    </lineage>
</organism>
<accession>A0A0N4UHE0</accession>
<dbReference type="InterPro" id="IPR014044">
    <property type="entry name" value="CAP_dom"/>
</dbReference>
<evidence type="ECO:0000313" key="2">
    <source>
        <dbReference type="EMBL" id="VDN51571.1"/>
    </source>
</evidence>
<dbReference type="InterPro" id="IPR035940">
    <property type="entry name" value="CAP_sf"/>
</dbReference>
<dbReference type="SUPFAM" id="SSF55797">
    <property type="entry name" value="PR-1-like"/>
    <property type="match status" value="2"/>
</dbReference>
<keyword evidence="4" id="KW-1185">Reference proteome</keyword>
<name>A0A0N4UHE0_DRAME</name>
<evidence type="ECO:0000313" key="4">
    <source>
        <dbReference type="Proteomes" id="UP000274756"/>
    </source>
</evidence>
<evidence type="ECO:0000259" key="1">
    <source>
        <dbReference type="SMART" id="SM00198"/>
    </source>
</evidence>
<dbReference type="CDD" id="cd05380">
    <property type="entry name" value="CAP_euk"/>
    <property type="match status" value="2"/>
</dbReference>
<reference evidence="5" key="1">
    <citation type="submission" date="2017-02" db="UniProtKB">
        <authorList>
            <consortium name="WormBaseParasite"/>
        </authorList>
    </citation>
    <scope>IDENTIFICATION</scope>
</reference>
<protein>
    <submittedName>
        <fullName evidence="5">SCP domain-containing protein</fullName>
    </submittedName>
</protein>
<evidence type="ECO:0000313" key="3">
    <source>
        <dbReference type="Proteomes" id="UP000038040"/>
    </source>
</evidence>
<evidence type="ECO:0000313" key="5">
    <source>
        <dbReference type="WBParaSite" id="DME_0000696501-mRNA-1"/>
    </source>
</evidence>
<dbReference type="Gene3D" id="3.40.33.10">
    <property type="entry name" value="CAP"/>
    <property type="match status" value="2"/>
</dbReference>